<dbReference type="InterPro" id="IPR051907">
    <property type="entry name" value="DoxX-like_oxidoreductase"/>
</dbReference>
<comment type="subcellular location">
    <subcellularLocation>
        <location evidence="1">Cell membrane</location>
        <topology evidence="1">Multi-pass membrane protein</topology>
    </subcellularLocation>
</comment>
<sequence length="149" mass="16412">MTMTNKPIRIAKFAIQRLDDISPVIDLAARLFVANVFWKSGLTKIANWDSTVYLFTYLYHVPVLSPEVAATSATMVELGGAVLLALGLASRFGTAALFILNIVAATSYPDLSDAGRQLHVYWGIFLLIFLLHGPGKLSIDHFIRKKMMG</sequence>
<comment type="similarity">
    <text evidence="2">Belongs to the DoxX family.</text>
</comment>
<protein>
    <submittedName>
        <fullName evidence="8">Membrane protein</fullName>
    </submittedName>
</protein>
<keyword evidence="9" id="KW-1185">Reference proteome</keyword>
<organism evidence="8 9">
    <name type="scientific">Sulfuriferula plumbiphila</name>
    <dbReference type="NCBI Taxonomy" id="171865"/>
    <lineage>
        <taxon>Bacteria</taxon>
        <taxon>Pseudomonadati</taxon>
        <taxon>Pseudomonadota</taxon>
        <taxon>Betaproteobacteria</taxon>
        <taxon>Nitrosomonadales</taxon>
        <taxon>Sulfuricellaceae</taxon>
        <taxon>Sulfuriferula</taxon>
    </lineage>
</organism>
<dbReference type="PANTHER" id="PTHR33452">
    <property type="entry name" value="OXIDOREDUCTASE CATD-RELATED"/>
    <property type="match status" value="1"/>
</dbReference>
<feature type="transmembrane region" description="Helical" evidence="7">
    <location>
        <begin position="120"/>
        <end position="139"/>
    </location>
</feature>
<evidence type="ECO:0000256" key="6">
    <source>
        <dbReference type="ARBA" id="ARBA00023136"/>
    </source>
</evidence>
<keyword evidence="6 7" id="KW-0472">Membrane</keyword>
<comment type="caution">
    <text evidence="8">The sequence shown here is derived from an EMBL/GenBank/DDBJ whole genome shotgun (WGS) entry which is preliminary data.</text>
</comment>
<feature type="transmembrane region" description="Helical" evidence="7">
    <location>
        <begin position="81"/>
        <end position="108"/>
    </location>
</feature>
<keyword evidence="5 7" id="KW-1133">Transmembrane helix</keyword>
<evidence type="ECO:0000313" key="9">
    <source>
        <dbReference type="Proteomes" id="UP000321337"/>
    </source>
</evidence>
<evidence type="ECO:0000256" key="1">
    <source>
        <dbReference type="ARBA" id="ARBA00004651"/>
    </source>
</evidence>
<evidence type="ECO:0000256" key="2">
    <source>
        <dbReference type="ARBA" id="ARBA00006679"/>
    </source>
</evidence>
<evidence type="ECO:0000256" key="5">
    <source>
        <dbReference type="ARBA" id="ARBA00022989"/>
    </source>
</evidence>
<reference evidence="8 9" key="1">
    <citation type="submission" date="2019-07" db="EMBL/GenBank/DDBJ databases">
        <title>Whole genome shotgun sequence of Thiobacillus plumbophilus NBRC 107929.</title>
        <authorList>
            <person name="Hosoyama A."/>
            <person name="Uohara A."/>
            <person name="Ohji S."/>
            <person name="Ichikawa N."/>
        </authorList>
    </citation>
    <scope>NUCLEOTIDE SEQUENCE [LARGE SCALE GENOMIC DNA]</scope>
    <source>
        <strain evidence="8 9">NBRC 107929</strain>
    </source>
</reference>
<dbReference type="Proteomes" id="UP000321337">
    <property type="component" value="Unassembled WGS sequence"/>
</dbReference>
<evidence type="ECO:0000256" key="4">
    <source>
        <dbReference type="ARBA" id="ARBA00022692"/>
    </source>
</evidence>
<evidence type="ECO:0000256" key="7">
    <source>
        <dbReference type="SAM" id="Phobius"/>
    </source>
</evidence>
<name>A0A512LCJ9_9PROT</name>
<evidence type="ECO:0000313" key="8">
    <source>
        <dbReference type="EMBL" id="GEP32205.1"/>
    </source>
</evidence>
<dbReference type="GO" id="GO:0005886">
    <property type="term" value="C:plasma membrane"/>
    <property type="evidence" value="ECO:0007669"/>
    <property type="project" value="UniProtKB-SubCell"/>
</dbReference>
<dbReference type="RefSeq" id="WP_147075156.1">
    <property type="nucleotide sequence ID" value="NZ_AP021884.1"/>
</dbReference>
<dbReference type="Pfam" id="PF07681">
    <property type="entry name" value="DoxX"/>
    <property type="match status" value="1"/>
</dbReference>
<accession>A0A512LCJ9</accession>
<gene>
    <name evidence="8" type="ORF">TPL01_33430</name>
</gene>
<dbReference type="EMBL" id="BKAD01000060">
    <property type="protein sequence ID" value="GEP32205.1"/>
    <property type="molecule type" value="Genomic_DNA"/>
</dbReference>
<keyword evidence="3" id="KW-1003">Cell membrane</keyword>
<evidence type="ECO:0000256" key="3">
    <source>
        <dbReference type="ARBA" id="ARBA00022475"/>
    </source>
</evidence>
<proteinExistence type="inferred from homology"/>
<dbReference type="OrthoDB" id="121744at2"/>
<keyword evidence="4 7" id="KW-0812">Transmembrane</keyword>
<dbReference type="PANTHER" id="PTHR33452:SF1">
    <property type="entry name" value="INNER MEMBRANE PROTEIN YPHA-RELATED"/>
    <property type="match status" value="1"/>
</dbReference>
<dbReference type="InterPro" id="IPR032808">
    <property type="entry name" value="DoxX"/>
</dbReference>
<dbReference type="AlphaFoldDB" id="A0A512LCJ9"/>